<proteinExistence type="predicted"/>
<evidence type="ECO:0000313" key="2">
    <source>
        <dbReference type="Proteomes" id="UP000183469"/>
    </source>
</evidence>
<evidence type="ECO:0008006" key="3">
    <source>
        <dbReference type="Google" id="ProtNLM"/>
    </source>
</evidence>
<dbReference type="Proteomes" id="UP000183469">
    <property type="component" value="Unassembled WGS sequence"/>
</dbReference>
<dbReference type="AlphaFoldDB" id="A0A1H3WVH6"/>
<dbReference type="EMBL" id="FNQG01000004">
    <property type="protein sequence ID" value="SDZ91123.1"/>
    <property type="molecule type" value="Genomic_DNA"/>
</dbReference>
<accession>A0A1H3WVH6</accession>
<name>A0A1H3WVH6_SELRU</name>
<gene>
    <name evidence="1" type="ORF">SAMN05660648_01212</name>
</gene>
<organism evidence="1 2">
    <name type="scientific">Selenomonas ruminantium</name>
    <dbReference type="NCBI Taxonomy" id="971"/>
    <lineage>
        <taxon>Bacteria</taxon>
        <taxon>Bacillati</taxon>
        <taxon>Bacillota</taxon>
        <taxon>Negativicutes</taxon>
        <taxon>Selenomonadales</taxon>
        <taxon>Selenomonadaceae</taxon>
        <taxon>Selenomonas</taxon>
    </lineage>
</organism>
<evidence type="ECO:0000313" key="1">
    <source>
        <dbReference type="EMBL" id="SDZ91123.1"/>
    </source>
</evidence>
<protein>
    <recommendedName>
        <fullName evidence="3">Lipoprotein</fullName>
    </recommendedName>
</protein>
<sequence length="322" mass="35636">MYLRGGQTLNVGYLSPSFGTVAEAKASISIADREMKKAKDYEASDIYNRAHKLIYPNGRIEKDQRTRIAVVINGDEQIVVEDRVKNRIYSRLREKFSIEEFALMKGTDIKTWLLQAEEERFYENRPSATISTNKQPYRSANGFNIGMVAGALAGGIAADRNGKNVVGAVAAGAVLDNLIGSNGARSENHTTTAVTSKTDVDHMPVGIQPRGFADLRREDFVQAGRKYGYDYVFVVTMNVGMLKHEKHGFVLFDSTTNKGNIWVRVRLVDVHNGEYAYRNDIVATGETHGTRFSGGGVNGRLMEKAVDQAMTEAMNDIAIDIK</sequence>
<reference evidence="1 2" key="1">
    <citation type="submission" date="2016-10" db="EMBL/GenBank/DDBJ databases">
        <authorList>
            <person name="de Groot N.N."/>
        </authorList>
    </citation>
    <scope>NUCLEOTIDE SEQUENCE [LARGE SCALE GENOMIC DNA]</scope>
    <source>
        <strain evidence="1 2">DSM 2872</strain>
    </source>
</reference>